<evidence type="ECO:0000313" key="2">
    <source>
        <dbReference type="Proteomes" id="UP000441797"/>
    </source>
</evidence>
<keyword evidence="2" id="KW-1185">Reference proteome</keyword>
<reference evidence="1 2" key="1">
    <citation type="journal article" date="2019" name="Front. Microbiol.">
        <title>Genomic Features for Desiccation Tolerance and Sugar Biosynthesis in the Extremophile Gloeocapsopsis sp. UTEX B3054.</title>
        <authorList>
            <person name="Urrejola C."/>
            <person name="Alcorta J."/>
            <person name="Salas L."/>
            <person name="Vasquez M."/>
            <person name="Polz M.F."/>
            <person name="Vicuna R."/>
            <person name="Diez B."/>
        </authorList>
    </citation>
    <scope>NUCLEOTIDE SEQUENCE [LARGE SCALE GENOMIC DNA]</scope>
    <source>
        <strain evidence="1 2">1H9</strain>
    </source>
</reference>
<sequence length="190" mass="20216">MIRLQELLYTSTSLLSVAIILTACPNNQTATTSPNSAVTTTPLPQTESLASVNIPGVTNVGEINFKTTSTGVQGFFDAVNGSNAAKVEVSRTNPTNIYGWAILANKGRPADNVIITYGDNNIVVAVATVNVERPDVAKVLNNSALANSGWNINFETSTLPEGSIILKAWAYDSETKEATQLTNTREITIN</sequence>
<gene>
    <name evidence="1" type="ORF">BWI75_10125</name>
</gene>
<accession>A0A6N8FV95</accession>
<organism evidence="1 2">
    <name type="scientific">Gloeocapsopsis dulcis AAB1 = 1H9</name>
    <dbReference type="NCBI Taxonomy" id="1433147"/>
    <lineage>
        <taxon>Bacteria</taxon>
        <taxon>Bacillati</taxon>
        <taxon>Cyanobacteriota</taxon>
        <taxon>Cyanophyceae</taxon>
        <taxon>Oscillatoriophycideae</taxon>
        <taxon>Chroococcales</taxon>
        <taxon>Chroococcaceae</taxon>
        <taxon>Gloeocapsopsis</taxon>
        <taxon>Gloeocapsopsis dulcis</taxon>
    </lineage>
</organism>
<dbReference type="AlphaFoldDB" id="A0A6N8FV95"/>
<dbReference type="EMBL" id="NAPY01000013">
    <property type="protein sequence ID" value="MUL36694.1"/>
    <property type="molecule type" value="Genomic_DNA"/>
</dbReference>
<name>A0A6N8FV95_9CHRO</name>
<dbReference type="PROSITE" id="PS51257">
    <property type="entry name" value="PROKAR_LIPOPROTEIN"/>
    <property type="match status" value="1"/>
</dbReference>
<comment type="caution">
    <text evidence="1">The sequence shown here is derived from an EMBL/GenBank/DDBJ whole genome shotgun (WGS) entry which is preliminary data.</text>
</comment>
<dbReference type="Proteomes" id="UP000441797">
    <property type="component" value="Unassembled WGS sequence"/>
</dbReference>
<protein>
    <submittedName>
        <fullName evidence="1">Uncharacterized protein</fullName>
    </submittedName>
</protein>
<evidence type="ECO:0000313" key="1">
    <source>
        <dbReference type="EMBL" id="MUL36694.1"/>
    </source>
</evidence>
<proteinExistence type="predicted"/>